<dbReference type="Proteomes" id="UP001222325">
    <property type="component" value="Unassembled WGS sequence"/>
</dbReference>
<dbReference type="EMBL" id="JARJCN010000028">
    <property type="protein sequence ID" value="KAJ7087603.1"/>
    <property type="molecule type" value="Genomic_DNA"/>
</dbReference>
<organism evidence="1 2">
    <name type="scientific">Mycena belliarum</name>
    <dbReference type="NCBI Taxonomy" id="1033014"/>
    <lineage>
        <taxon>Eukaryota</taxon>
        <taxon>Fungi</taxon>
        <taxon>Dikarya</taxon>
        <taxon>Basidiomycota</taxon>
        <taxon>Agaricomycotina</taxon>
        <taxon>Agaricomycetes</taxon>
        <taxon>Agaricomycetidae</taxon>
        <taxon>Agaricales</taxon>
        <taxon>Marasmiineae</taxon>
        <taxon>Mycenaceae</taxon>
        <taxon>Mycena</taxon>
    </lineage>
</organism>
<reference evidence="1" key="1">
    <citation type="submission" date="2023-03" db="EMBL/GenBank/DDBJ databases">
        <title>Massive genome expansion in bonnet fungi (Mycena s.s.) driven by repeated elements and novel gene families across ecological guilds.</title>
        <authorList>
            <consortium name="Lawrence Berkeley National Laboratory"/>
            <person name="Harder C.B."/>
            <person name="Miyauchi S."/>
            <person name="Viragh M."/>
            <person name="Kuo A."/>
            <person name="Thoen E."/>
            <person name="Andreopoulos B."/>
            <person name="Lu D."/>
            <person name="Skrede I."/>
            <person name="Drula E."/>
            <person name="Henrissat B."/>
            <person name="Morin E."/>
            <person name="Kohler A."/>
            <person name="Barry K."/>
            <person name="LaButti K."/>
            <person name="Morin E."/>
            <person name="Salamov A."/>
            <person name="Lipzen A."/>
            <person name="Mereny Z."/>
            <person name="Hegedus B."/>
            <person name="Baldrian P."/>
            <person name="Stursova M."/>
            <person name="Weitz H."/>
            <person name="Taylor A."/>
            <person name="Grigoriev I.V."/>
            <person name="Nagy L.G."/>
            <person name="Martin F."/>
            <person name="Kauserud H."/>
        </authorList>
    </citation>
    <scope>NUCLEOTIDE SEQUENCE</scope>
    <source>
        <strain evidence="1">CBHHK173m</strain>
    </source>
</reference>
<comment type="caution">
    <text evidence="1">The sequence shown here is derived from an EMBL/GenBank/DDBJ whole genome shotgun (WGS) entry which is preliminary data.</text>
</comment>
<evidence type="ECO:0000313" key="1">
    <source>
        <dbReference type="EMBL" id="KAJ7087603.1"/>
    </source>
</evidence>
<keyword evidence="2" id="KW-1185">Reference proteome</keyword>
<sequence length="402" mass="45466">MTPSKSGLYHLRLPQELVDAIIHELDDDSPPLLACSKAAKTFRVPCQRRIFRSILLYSEDSGFSNTFLRAAELLATSPHLAVYVRDLRTPLPTAENEIQSLERVLGALDNVERFMIANTGESINWSPTPPRLVSAIWRIITLPSLDHLHFANIFNLPYSLVYRAASATRVLSLDGVRIRGPAGKTPPAPPVLQLEHLILMSRSLRAVSESLIDLMQHGYLQRLHRLSLTLASGTIQDYLQMYTPLSGVVRHLEIDYSTCTTPITFPRFALLQVLDLSFYLGMARHLPATFVHILSNLPTTAPLVERLSFTFGIMPQIPEIPWTRATPFCLFDDGFMQRRALPRLRSVTFCLYLMMDYFFGCQNVSYDGFIGAVEEMLPGLRDIDMLAFSKRNPGYQYQDHLP</sequence>
<name>A0AAD6U5F7_9AGAR</name>
<protein>
    <submittedName>
        <fullName evidence="1">Uncharacterized protein</fullName>
    </submittedName>
</protein>
<gene>
    <name evidence="1" type="ORF">B0H15DRAFT_298947</name>
</gene>
<proteinExistence type="predicted"/>
<dbReference type="AlphaFoldDB" id="A0AAD6U5F7"/>
<accession>A0AAD6U5F7</accession>
<evidence type="ECO:0000313" key="2">
    <source>
        <dbReference type="Proteomes" id="UP001222325"/>
    </source>
</evidence>